<dbReference type="Proteomes" id="UP001170624">
    <property type="component" value="Unassembled WGS sequence"/>
</dbReference>
<evidence type="ECO:0000313" key="3">
    <source>
        <dbReference type="Proteomes" id="UP001170624"/>
    </source>
</evidence>
<sequence>MNSMQMTATHEQRSLAVDGVGIKRNKKSDKQGMEKRMKEQPI</sequence>
<organism evidence="2 3">
    <name type="scientific">Photobacterium sanguinicancri</name>
    <dbReference type="NCBI Taxonomy" id="875932"/>
    <lineage>
        <taxon>Bacteria</taxon>
        <taxon>Pseudomonadati</taxon>
        <taxon>Pseudomonadota</taxon>
        <taxon>Gammaproteobacteria</taxon>
        <taxon>Vibrionales</taxon>
        <taxon>Vibrionaceae</taxon>
        <taxon>Photobacterium</taxon>
    </lineage>
</organism>
<reference evidence="2" key="1">
    <citation type="submission" date="2023-07" db="EMBL/GenBank/DDBJ databases">
        <title>Genome content predicts the carbon catabolic preferences of heterotrophic bacteria.</title>
        <authorList>
            <person name="Gralka M."/>
        </authorList>
    </citation>
    <scope>NUCLEOTIDE SEQUENCE</scope>
    <source>
        <strain evidence="2">G2M05</strain>
    </source>
</reference>
<dbReference type="EMBL" id="JAUOPU010000003">
    <property type="protein sequence ID" value="MDO6541771.1"/>
    <property type="molecule type" value="Genomic_DNA"/>
</dbReference>
<feature type="region of interest" description="Disordered" evidence="1">
    <location>
        <begin position="1"/>
        <end position="42"/>
    </location>
</feature>
<protein>
    <submittedName>
        <fullName evidence="2">Uncharacterized protein</fullName>
    </submittedName>
</protein>
<accession>A0AAW7Y059</accession>
<dbReference type="RefSeq" id="WP_303498511.1">
    <property type="nucleotide sequence ID" value="NZ_JAUOPU010000003.1"/>
</dbReference>
<dbReference type="AlphaFoldDB" id="A0AAW7Y059"/>
<evidence type="ECO:0000313" key="2">
    <source>
        <dbReference type="EMBL" id="MDO6541771.1"/>
    </source>
</evidence>
<proteinExistence type="predicted"/>
<evidence type="ECO:0000256" key="1">
    <source>
        <dbReference type="SAM" id="MobiDB-lite"/>
    </source>
</evidence>
<gene>
    <name evidence="2" type="ORF">Q4568_04465</name>
</gene>
<name>A0AAW7Y059_9GAMM</name>
<comment type="caution">
    <text evidence="2">The sequence shown here is derived from an EMBL/GenBank/DDBJ whole genome shotgun (WGS) entry which is preliminary data.</text>
</comment>
<feature type="compositionally biased region" description="Basic and acidic residues" evidence="1">
    <location>
        <begin position="28"/>
        <end position="42"/>
    </location>
</feature>